<keyword evidence="3" id="KW-1185">Reference proteome</keyword>
<dbReference type="Proteomes" id="UP001470230">
    <property type="component" value="Unassembled WGS sequence"/>
</dbReference>
<evidence type="ECO:0000313" key="2">
    <source>
        <dbReference type="EMBL" id="KAK8843121.1"/>
    </source>
</evidence>
<evidence type="ECO:0000313" key="3">
    <source>
        <dbReference type="Proteomes" id="UP001470230"/>
    </source>
</evidence>
<name>A0ABR2HA53_9EUKA</name>
<protein>
    <submittedName>
        <fullName evidence="2">Uncharacterized protein</fullName>
    </submittedName>
</protein>
<organism evidence="2 3">
    <name type="scientific">Tritrichomonas musculus</name>
    <dbReference type="NCBI Taxonomy" id="1915356"/>
    <lineage>
        <taxon>Eukaryota</taxon>
        <taxon>Metamonada</taxon>
        <taxon>Parabasalia</taxon>
        <taxon>Tritrichomonadida</taxon>
        <taxon>Tritrichomonadidae</taxon>
        <taxon>Tritrichomonas</taxon>
    </lineage>
</organism>
<dbReference type="EMBL" id="JAPFFF010000487">
    <property type="protein sequence ID" value="KAK8834148.1"/>
    <property type="molecule type" value="Genomic_DNA"/>
</dbReference>
<accession>A0ABR2HA53</accession>
<gene>
    <name evidence="2" type="ORF">M9Y10_025314</name>
    <name evidence="1" type="ORF">M9Y10_033264</name>
</gene>
<comment type="caution">
    <text evidence="2">The sequence shown here is derived from an EMBL/GenBank/DDBJ whole genome shotgun (WGS) entry which is preliminary data.</text>
</comment>
<evidence type="ECO:0000313" key="1">
    <source>
        <dbReference type="EMBL" id="KAK8834148.1"/>
    </source>
</evidence>
<reference evidence="2 3" key="1">
    <citation type="submission" date="2024-04" db="EMBL/GenBank/DDBJ databases">
        <title>Tritrichomonas musculus Genome.</title>
        <authorList>
            <person name="Alves-Ferreira E."/>
            <person name="Grigg M."/>
            <person name="Lorenzi H."/>
            <person name="Galac M."/>
        </authorList>
    </citation>
    <scope>NUCLEOTIDE SEQUENCE [LARGE SCALE GENOMIC DNA]</scope>
    <source>
        <strain evidence="2 3">EAF2021</strain>
    </source>
</reference>
<proteinExistence type="predicted"/>
<sequence>MKTEDIPDMTLYAKKEDILSTEKITQELSITTHFVNGTTKDKDLRTNIANLDGDLCNILKKSSLIVKGSCNNEDISGEYFFDREAGEYYHYKKGENTFSIYYFYYDGLFRYNDNWVVNFESVSYSYKPEVYDKYCIPNMNFVKNNYALKTEIPEIPTDLVNESALTTALEPYAKLENLNEYRKMNDFSTNNKYTKCLPITTKRFIFHDDGYNYDTAHVKFHENTRLIGTYDIIDYTDNIISKNNKFDFIFNDYGIIDEYEPYYKFYLFKHEELHSYFVWEEYSGAIYGRDCNIANSLFLVSITSATIETNDEICLNSSLNEYNIYCDNDYRKKDDLKVDNIKYLEFKKIDYKNG</sequence>
<dbReference type="EMBL" id="JAPFFF010000036">
    <property type="protein sequence ID" value="KAK8843121.1"/>
    <property type="molecule type" value="Genomic_DNA"/>
</dbReference>